<dbReference type="OrthoDB" id="10255459at2759"/>
<accession>E1F652</accession>
<dbReference type="EMBL" id="ACVC01000194">
    <property type="protein sequence ID" value="EFO62115.1"/>
    <property type="molecule type" value="Genomic_DNA"/>
</dbReference>
<dbReference type="OMA" id="GTISQDC"/>
<comment type="caution">
    <text evidence="3">The sequence shown here is derived from an EMBL/GenBank/DDBJ whole genome shotgun (WGS) entry which is preliminary data.</text>
</comment>
<feature type="transmembrane region" description="Helical" evidence="2">
    <location>
        <begin position="1403"/>
        <end position="1428"/>
    </location>
</feature>
<keyword evidence="2" id="KW-0812">Transmembrane</keyword>
<sequence>MNTFVSAFLSMGDRMSDPDYADNAVQTVLYFPKLAIFAETTTIYSTSYKPNDSHGPIERTYMSESVNNGIILSVSKRSASSFLCLSASVKDNDPDSLSALKSLQHRVNLRNDISSLDALADLRTLEYFLIHNKMYTTYTVYNVTDTQCELKYMAPTPVPLIGAIAVEGTPFIAATSISKDGYSFTFDCLLDEDNGWKFIPIRTVKQKPGDVTSFVDTALYPAINVMSDRPSTAYTTPATTVKDLVHQVSSRNTRTTSDVLYKFSAVHLDSNTRTVYYREYDLKSTNLRVVHIPGAKKSDKHKVADLVDYNATIESFKPTVHYTRTLIVNSAVPIVRIAALVMPYTQNSLLNDKYAVITDHGDLQLYSRREQADGPSASIKVFSKKLRRAFLVPLRDGVIMLTSSTGESVLVGIDGKWNSDKSIEEMRGHLCKIFIDEFLATDPNYDQQNLRHELSKDLLPPIDSFSKSVQVKKHADKLAIISTFSYNSTVTCASTAPDHRLVCLGLTSRKFIFVPTEPIKNRALLSSYRSKLSRETAVNLHGQYTKYDIEAAVKDTVAYLSDRGLNSEQLMEHVSFFFAFSKDAAHSDFLPVQESALDVTNHNQDAPSDTIEMLSILASVTKDEVLGKSSLAAYDPDLGKSMLNDLREVMRSTLKTVAVPGVGSTAIPGEGAIQNSDHNLLTDQLLDHIGTRSKRVEFVEPTLCGAEQECVEPPTAINFTLADLSAIGTRGLGEANGSNIAAPIHSASGLYQTDRNVLQEGPDHAHMDSLIEENFKNHLIDATRNLLESGFDCQRIFSAVEQDVKTAILSIMNVSDLNEDSRTARLTDLPLVPHHTDGRVNSGREAILDEYPTEPEDNVPMSFLSTTWFGSISNSIVIRDTETRPLIQLPVLSNLGGAKLLLTHYKETQEKKYTLVRNKFTLALELLLADDPLFLAASCSARGLSNTKNSYYVTDYIRQEHEEISQCPYSSIFSIRCNLFQLSPHGETTCSTTERLLCEILDSSCEVKQDYMIRAVAGMEAFLARVYREDFNMVTTVAGEEPLASLQYTQFPQRLITFVPDGGLVNTLTFTQDIVRSGGAPQQTRYELIGTISQDCLTVYKLDTVGRWCMLEGSDSAGLTISIRPNDVADNSFYAIYRQVNSSDGVVGVPLDSLYNIMTLAHNADGILHPSTEVPDSELNPLSSSFLKKEISLLKSQLEYRTRREERATEKAQALSAENHELKKKIESLKVDLKFEEMLTKSELLRQQSAAENAVQDQRLDELLRLQTELRQREGEEKVLILELEEARRKIADLVHTRETADIDEYDIILKHCYTVLGGDETDVPEKRKELLLMLQKQCIAVSTEYDLNNPYRKGSMRLSYGPARASQMRMSRSRADARSIAQSLEAFHVSDLQDNELGNRKVIATTILPVICFFIGIAIIVIFAMAFNRNDVV</sequence>
<proteinExistence type="predicted"/>
<evidence type="ECO:0000256" key="2">
    <source>
        <dbReference type="SAM" id="Phobius"/>
    </source>
</evidence>
<dbReference type="VEuPathDB" id="GiardiaDB:GLP15_1951"/>
<reference evidence="3 4" key="1">
    <citation type="journal article" date="2010" name="BMC Genomics">
        <title>Genome analysis and comparative genomics of a Giardia intestinalis assemblage E isolate.</title>
        <authorList>
            <person name="Jerlstrom-Hultqvist J."/>
            <person name="Franzen O."/>
            <person name="Ankarklev J."/>
            <person name="Xu F."/>
            <person name="Nohynkova E."/>
            <person name="Andersson J.O."/>
            <person name="Svard S.G."/>
            <person name="Andersson B."/>
        </authorList>
    </citation>
    <scope>NUCLEOTIDE SEQUENCE [LARGE SCALE GENOMIC DNA]</scope>
    <source>
        <strain evidence="3 4">P15</strain>
    </source>
</reference>
<keyword evidence="1" id="KW-0175">Coiled coil</keyword>
<evidence type="ECO:0000313" key="4">
    <source>
        <dbReference type="Proteomes" id="UP000008974"/>
    </source>
</evidence>
<protein>
    <submittedName>
        <fullName evidence="3">Uncharacterized protein</fullName>
    </submittedName>
</protein>
<organism evidence="3 4">
    <name type="scientific">Giardia intestinalis (strain P15)</name>
    <name type="common">Giardia lamblia</name>
    <dbReference type="NCBI Taxonomy" id="658858"/>
    <lineage>
        <taxon>Eukaryota</taxon>
        <taxon>Metamonada</taxon>
        <taxon>Diplomonadida</taxon>
        <taxon>Hexamitidae</taxon>
        <taxon>Giardiinae</taxon>
        <taxon>Giardia</taxon>
    </lineage>
</organism>
<gene>
    <name evidence="3" type="ORF">GLP15_1951</name>
</gene>
<evidence type="ECO:0000313" key="3">
    <source>
        <dbReference type="EMBL" id="EFO62115.1"/>
    </source>
</evidence>
<name>E1F652_GIAIA</name>
<feature type="coiled-coil region" evidence="1">
    <location>
        <begin position="1205"/>
        <end position="1239"/>
    </location>
</feature>
<keyword evidence="2" id="KW-0472">Membrane</keyword>
<dbReference type="Proteomes" id="UP000008974">
    <property type="component" value="Unassembled WGS sequence"/>
</dbReference>
<evidence type="ECO:0000256" key="1">
    <source>
        <dbReference type="SAM" id="Coils"/>
    </source>
</evidence>
<keyword evidence="2" id="KW-1133">Transmembrane helix</keyword>